<dbReference type="InterPro" id="IPR039307">
    <property type="entry name" value="LORELEI-like"/>
</dbReference>
<feature type="domain" description="GPI-anchored protein LLG1-like" evidence="1">
    <location>
        <begin position="94"/>
        <end position="170"/>
    </location>
</feature>
<sequence>MDYAGLLENWRKRAIFCEAVSPQAHEFRQRTHRDTTGVRQYEVGAEEYIAIDSVMVDIEERNVWIDIGKDDIFESGGSSTGGRALLQAKKNCPVNFENQNYTIITSKCKGPNYPAKSCCDALKDFACPFTEEINDLKNDCASTMFSYINIYGKYPPGLFASQCREGKEGLACPAEAPKSDQKSSRGHLSATHSIMLALTAALLVLSSFHI</sequence>
<organism evidence="2 3">
    <name type="scientific">Malus baccata</name>
    <name type="common">Siberian crab apple</name>
    <name type="synonym">Pyrus baccata</name>
    <dbReference type="NCBI Taxonomy" id="106549"/>
    <lineage>
        <taxon>Eukaryota</taxon>
        <taxon>Viridiplantae</taxon>
        <taxon>Streptophyta</taxon>
        <taxon>Embryophyta</taxon>
        <taxon>Tracheophyta</taxon>
        <taxon>Spermatophyta</taxon>
        <taxon>Magnoliopsida</taxon>
        <taxon>eudicotyledons</taxon>
        <taxon>Gunneridae</taxon>
        <taxon>Pentapetalae</taxon>
        <taxon>rosids</taxon>
        <taxon>fabids</taxon>
        <taxon>Rosales</taxon>
        <taxon>Rosaceae</taxon>
        <taxon>Amygdaloideae</taxon>
        <taxon>Maleae</taxon>
        <taxon>Malus</taxon>
    </lineage>
</organism>
<dbReference type="InterPro" id="IPR058888">
    <property type="entry name" value="LLG1-like"/>
</dbReference>
<dbReference type="Proteomes" id="UP000315295">
    <property type="component" value="Unassembled WGS sequence"/>
</dbReference>
<evidence type="ECO:0000259" key="1">
    <source>
        <dbReference type="Pfam" id="PF26578"/>
    </source>
</evidence>
<dbReference type="STRING" id="106549.A0A540KWS7"/>
<dbReference type="Pfam" id="PF26578">
    <property type="entry name" value="LLG1"/>
    <property type="match status" value="1"/>
</dbReference>
<evidence type="ECO:0000313" key="2">
    <source>
        <dbReference type="EMBL" id="TQD78657.1"/>
    </source>
</evidence>
<reference evidence="2 3" key="1">
    <citation type="journal article" date="2019" name="G3 (Bethesda)">
        <title>Sequencing of a Wild Apple (Malus baccata) Genome Unravels the Differences Between Cultivated and Wild Apple Species Regarding Disease Resistance and Cold Tolerance.</title>
        <authorList>
            <person name="Chen X."/>
        </authorList>
    </citation>
    <scope>NUCLEOTIDE SEQUENCE [LARGE SCALE GENOMIC DNA]</scope>
    <source>
        <strain evidence="3">cv. Shandingzi</strain>
        <tissue evidence="2">Leaves</tissue>
    </source>
</reference>
<dbReference type="PANTHER" id="PTHR31533">
    <property type="entry name" value="GPI-ANCHORED PROTEIN LLG1-RELATED-RELATED"/>
    <property type="match status" value="1"/>
</dbReference>
<name>A0A540KWS7_MALBA</name>
<evidence type="ECO:0000313" key="3">
    <source>
        <dbReference type="Proteomes" id="UP000315295"/>
    </source>
</evidence>
<protein>
    <recommendedName>
        <fullName evidence="1">GPI-anchored protein LLG1-like domain-containing protein</fullName>
    </recommendedName>
</protein>
<dbReference type="EMBL" id="VIEB01000897">
    <property type="protein sequence ID" value="TQD78657.1"/>
    <property type="molecule type" value="Genomic_DNA"/>
</dbReference>
<comment type="caution">
    <text evidence="2">The sequence shown here is derived from an EMBL/GenBank/DDBJ whole genome shotgun (WGS) entry which is preliminary data.</text>
</comment>
<dbReference type="AlphaFoldDB" id="A0A540KWS7"/>
<gene>
    <name evidence="2" type="ORF">C1H46_035762</name>
</gene>
<dbReference type="PANTHER" id="PTHR31533:SF2">
    <property type="entry name" value="GPI-ANCHORED PROTEIN LLG1"/>
    <property type="match status" value="1"/>
</dbReference>
<proteinExistence type="predicted"/>
<accession>A0A540KWS7</accession>
<keyword evidence="3" id="KW-1185">Reference proteome</keyword>